<dbReference type="Pfam" id="PF00061">
    <property type="entry name" value="Lipocalin"/>
    <property type="match status" value="3"/>
</dbReference>
<dbReference type="PANTHER" id="PTHR10612:SF34">
    <property type="entry name" value="APOLIPOPROTEIN D"/>
    <property type="match status" value="1"/>
</dbReference>
<name>F6K718_9NEOP</name>
<dbReference type="InterPro" id="IPR000566">
    <property type="entry name" value="Lipocln_cytosolic_FA-bd_dom"/>
</dbReference>
<dbReference type="EMBL" id="HM357855">
    <property type="protein sequence ID" value="AEA76321.1"/>
    <property type="molecule type" value="mRNA"/>
</dbReference>
<dbReference type="GO" id="GO:0030682">
    <property type="term" value="P:symbiont-mediated perturbation of host defenses"/>
    <property type="evidence" value="ECO:0007669"/>
    <property type="project" value="InterPro"/>
</dbReference>
<organism evidence="9">
    <name type="scientific">Mamestra configurata</name>
    <name type="common">bertha armyworm</name>
    <dbReference type="NCBI Taxonomy" id="174822"/>
    <lineage>
        <taxon>Eukaryota</taxon>
        <taxon>Metazoa</taxon>
        <taxon>Ecdysozoa</taxon>
        <taxon>Arthropoda</taxon>
        <taxon>Hexapoda</taxon>
        <taxon>Insecta</taxon>
        <taxon>Pterygota</taxon>
        <taxon>Neoptera</taxon>
        <taxon>Endopterygota</taxon>
        <taxon>Lepidoptera</taxon>
        <taxon>Glossata</taxon>
        <taxon>Ditrysia</taxon>
        <taxon>Noctuoidea</taxon>
        <taxon>Noctuidae</taxon>
        <taxon>Noctuinae</taxon>
        <taxon>Hadenini</taxon>
        <taxon>Mamestra</taxon>
    </lineage>
</organism>
<comment type="similarity">
    <text evidence="5">Belongs to the calycin superfamily. Triabin family.</text>
</comment>
<feature type="domain" description="Lipocalin/cytosolic fatty-acid binding" evidence="7">
    <location>
        <begin position="398"/>
        <end position="508"/>
    </location>
</feature>
<evidence type="ECO:0000256" key="1">
    <source>
        <dbReference type="ARBA" id="ARBA00004613"/>
    </source>
</evidence>
<evidence type="ECO:0000256" key="5">
    <source>
        <dbReference type="ARBA" id="ARBA00034121"/>
    </source>
</evidence>
<feature type="domain" description="Lipocalin/cytosolic fatty-acid binding" evidence="7">
    <location>
        <begin position="590"/>
        <end position="695"/>
    </location>
</feature>
<feature type="chain" id="PRO_5003337793" evidence="6">
    <location>
        <begin position="21"/>
        <end position="1111"/>
    </location>
</feature>
<sequence length="1111" mass="121103">MSKLNIVVFGLFGLISVCVGQGVTQTGQCDTTVEVVNNFVASAYLGVWYDLESFPSSFQSGTCNTATYTLNAAGAINIRNSQRLDDIMQFAQGTASPQTGAGTSAKFDVLIGTNTVPYWVLDTDYDTFALVYSCRNNGANSRIVNSWKLARNRGPLPAAATARINAAIARVPALSSAVSSYVTRDHSQASCYVDYTGPCPTVTGVSDFNVNNYLGTWLEAARYPQSAQTGQCNRATYAQGATAGVVSVQNSQVASEVLATISGQAVPVTGQPGVLAVTLNTASGSSVQNLVVLATDYNNYALVYSCKAVGTTNRVRIGSWLLRKNLEPLSTEANIAINNAITSTAGLEPGFYYPTSQDNTACFHYPPVSQLPNLIELPGPCDTSITGLANFNVNSFLGTWIEDARYPQTSQTGQCNRATYAQGATAGVFTVENRQVTSENLITISGQATATAQPGVLAVTFSVNGVFTTQNLYVLATDYSSYALLYSCQNIEGNQRRVGSWKLRRNLDAPLGTEATNNINAVITQTQGLKEEYYRPTNQDANSCFYYPPIEQLPNFIELDGLCPTSITGVSNFDLNRYLGNWIEEARYPQSAQTGQCNRATYGQGATAGTFTVQNSQVTNEAYATISGQATTTAQSGVLAVTFNINGQATTQNIHVLATDYESYALLYSCENIEGNRRRVGSWKLRRNLDVPLSIEATSNINSIITETQGLREEYYRPTGQDNAACFYYPPIEQLPNLIVLPGPCDPSITGVANFDVNRYLGTWLEVARYPQTAQTGQCNRATYAQGATAGVFTVQNSQVIAEDLSTILGEARPTTQSGVLQVTFNVNNEQRVQDLYVLATDYDNYALVYTCNNIDGNQRQVGSWKLRRSLVELSEAANNAINTVISTTQGLREEYYQDTAQTSNACFYYPVQADAEKVIIPGVCDTAISGPADFNVTRFADNIWYQIRRYDGVGERSCIGTRMSRDGDTYINVNFVEVTGEEVRRVEAIARLDTAKTGKFIVTFADSDESAEFYILATDYDNYAIAYNCENEGTNQRHVGAWLLSRTRTWPTAGNTALNNLVATRQEITTRTGYFKDVPHNDDCPEPSSAFLFRSSIIVIFVCTVLQLVW</sequence>
<dbReference type="PRINTS" id="PR01273">
    <property type="entry name" value="INVTBRTCOLOR"/>
</dbReference>
<dbReference type="Pfam" id="PF03973">
    <property type="entry name" value="Triabin"/>
    <property type="match status" value="1"/>
</dbReference>
<feature type="domain" description="Lipocalin/cytosolic fatty-acid binding" evidence="8">
    <location>
        <begin position="755"/>
        <end position="847"/>
    </location>
</feature>
<evidence type="ECO:0000256" key="4">
    <source>
        <dbReference type="ARBA" id="ARBA00023157"/>
    </source>
</evidence>
<evidence type="ECO:0000256" key="2">
    <source>
        <dbReference type="ARBA" id="ARBA00022525"/>
    </source>
</evidence>
<dbReference type="GO" id="GO:0031409">
    <property type="term" value="F:pigment binding"/>
    <property type="evidence" value="ECO:0007669"/>
    <property type="project" value="InterPro"/>
</dbReference>
<reference evidence="9" key="1">
    <citation type="submission" date="2010-04" db="EMBL/GenBank/DDBJ databases">
        <title>Proteomic analysis of the Mamestra configurata peritrophic matrix: Implication for a structural model.</title>
        <authorList>
            <person name="Toprak U."/>
            <person name="Baldwin D."/>
            <person name="Karcz S."/>
            <person name="Wan L."/>
            <person name="Gillott C."/>
            <person name="Hegedus D."/>
            <person name="Erlandson M.A."/>
        </authorList>
    </citation>
    <scope>NUCLEOTIDE SEQUENCE</scope>
</reference>
<evidence type="ECO:0000259" key="8">
    <source>
        <dbReference type="Pfam" id="PF08212"/>
    </source>
</evidence>
<keyword evidence="4" id="KW-1015">Disulfide bond</keyword>
<dbReference type="GO" id="GO:0005737">
    <property type="term" value="C:cytoplasm"/>
    <property type="evidence" value="ECO:0007669"/>
    <property type="project" value="TreeGrafter"/>
</dbReference>
<dbReference type="CDD" id="cd00301">
    <property type="entry name" value="lipocalin_FABP"/>
    <property type="match status" value="1"/>
</dbReference>
<dbReference type="GO" id="GO:0006629">
    <property type="term" value="P:lipid metabolic process"/>
    <property type="evidence" value="ECO:0007669"/>
    <property type="project" value="TreeGrafter"/>
</dbReference>
<dbReference type="GO" id="GO:0005576">
    <property type="term" value="C:extracellular region"/>
    <property type="evidence" value="ECO:0007669"/>
    <property type="project" value="UniProtKB-SubCell"/>
</dbReference>
<dbReference type="InterPro" id="IPR005657">
    <property type="entry name" value="Triabi/Procalin"/>
</dbReference>
<feature type="domain" description="Lipocalin/cytosolic fatty-acid binding" evidence="8">
    <location>
        <begin position="42"/>
        <end position="128"/>
    </location>
</feature>
<dbReference type="SUPFAM" id="SSF50814">
    <property type="entry name" value="Lipocalins"/>
    <property type="match status" value="6"/>
</dbReference>
<feature type="domain" description="Lipocalin/cytosolic fatty-acid binding" evidence="7">
    <location>
        <begin position="968"/>
        <end position="1050"/>
    </location>
</feature>
<dbReference type="GO" id="GO:0000302">
    <property type="term" value="P:response to reactive oxygen species"/>
    <property type="evidence" value="ECO:0007669"/>
    <property type="project" value="TreeGrafter"/>
</dbReference>
<dbReference type="PANTHER" id="PTHR10612">
    <property type="entry name" value="APOLIPOPROTEIN D"/>
    <property type="match status" value="1"/>
</dbReference>
<dbReference type="PROSITE" id="PS00213">
    <property type="entry name" value="LIPOCALIN"/>
    <property type="match status" value="1"/>
</dbReference>
<accession>F6K718</accession>
<dbReference type="InterPro" id="IPR003057">
    <property type="entry name" value="Invtbrt_color"/>
</dbReference>
<keyword evidence="3 6" id="KW-0732">Signal</keyword>
<dbReference type="Pfam" id="PF08212">
    <property type="entry name" value="Lipocalin_2"/>
    <property type="match status" value="2"/>
</dbReference>
<feature type="signal peptide" evidence="6">
    <location>
        <begin position="1"/>
        <end position="20"/>
    </location>
</feature>
<dbReference type="InterPro" id="IPR012674">
    <property type="entry name" value="Calycin"/>
</dbReference>
<evidence type="ECO:0000313" key="9">
    <source>
        <dbReference type="EMBL" id="AEA76321.1"/>
    </source>
</evidence>
<dbReference type="Gene3D" id="2.40.128.20">
    <property type="match status" value="6"/>
</dbReference>
<evidence type="ECO:0000259" key="7">
    <source>
        <dbReference type="Pfam" id="PF00061"/>
    </source>
</evidence>
<proteinExistence type="evidence at transcript level"/>
<evidence type="ECO:0000256" key="6">
    <source>
        <dbReference type="SAM" id="SignalP"/>
    </source>
</evidence>
<dbReference type="InterPro" id="IPR022272">
    <property type="entry name" value="Lipocalin_CS"/>
</dbReference>
<protein>
    <submittedName>
        <fullName evidence="9">Polycalin</fullName>
    </submittedName>
</protein>
<evidence type="ECO:0000256" key="3">
    <source>
        <dbReference type="ARBA" id="ARBA00022729"/>
    </source>
</evidence>
<keyword evidence="2" id="KW-0964">Secreted</keyword>
<dbReference type="AlphaFoldDB" id="F6K718"/>
<comment type="subcellular location">
    <subcellularLocation>
        <location evidence="1">Secreted</location>
    </subcellularLocation>
</comment>